<protein>
    <submittedName>
        <fullName evidence="10">Ion channel domain-containing protein</fullName>
    </submittedName>
</protein>
<dbReference type="PANTHER" id="PTHR11003">
    <property type="entry name" value="POTASSIUM CHANNEL, SUBFAMILY K"/>
    <property type="match status" value="1"/>
</dbReference>
<feature type="transmembrane region" description="Helical" evidence="8">
    <location>
        <begin position="181"/>
        <end position="205"/>
    </location>
</feature>
<keyword evidence="3 8" id="KW-0812">Transmembrane</keyword>
<organism evidence="10 11">
    <name type="scientific">Ditylenchus destructor</name>
    <dbReference type="NCBI Taxonomy" id="166010"/>
    <lineage>
        <taxon>Eukaryota</taxon>
        <taxon>Metazoa</taxon>
        <taxon>Ecdysozoa</taxon>
        <taxon>Nematoda</taxon>
        <taxon>Chromadorea</taxon>
        <taxon>Rhabditida</taxon>
        <taxon>Tylenchina</taxon>
        <taxon>Tylenchomorpha</taxon>
        <taxon>Sphaerularioidea</taxon>
        <taxon>Anguinidae</taxon>
        <taxon>Anguininae</taxon>
        <taxon>Ditylenchus</taxon>
    </lineage>
</organism>
<name>A0AAD4NAY4_9BILA</name>
<comment type="subcellular location">
    <subcellularLocation>
        <location evidence="1">Membrane</location>
        <topology evidence="1">Multi-pass membrane protein</topology>
    </subcellularLocation>
</comment>
<accession>A0AAD4NAY4</accession>
<evidence type="ECO:0000256" key="1">
    <source>
        <dbReference type="ARBA" id="ARBA00004141"/>
    </source>
</evidence>
<dbReference type="Gene3D" id="1.10.287.70">
    <property type="match status" value="1"/>
</dbReference>
<dbReference type="EMBL" id="JAKKPZ010000003">
    <property type="protein sequence ID" value="KAI1723612.1"/>
    <property type="molecule type" value="Genomic_DNA"/>
</dbReference>
<feature type="transmembrane region" description="Helical" evidence="8">
    <location>
        <begin position="12"/>
        <end position="38"/>
    </location>
</feature>
<comment type="caution">
    <text evidence="10">The sequence shown here is derived from an EMBL/GenBank/DDBJ whole genome shotgun (WGS) entry which is preliminary data.</text>
</comment>
<evidence type="ECO:0000256" key="4">
    <source>
        <dbReference type="ARBA" id="ARBA00022989"/>
    </source>
</evidence>
<dbReference type="GO" id="GO:0030322">
    <property type="term" value="P:stabilization of membrane potential"/>
    <property type="evidence" value="ECO:0007669"/>
    <property type="project" value="TreeGrafter"/>
</dbReference>
<gene>
    <name evidence="10" type="ORF">DdX_03776</name>
</gene>
<dbReference type="GO" id="GO:0005886">
    <property type="term" value="C:plasma membrane"/>
    <property type="evidence" value="ECO:0007669"/>
    <property type="project" value="TreeGrafter"/>
</dbReference>
<dbReference type="Pfam" id="PF07885">
    <property type="entry name" value="Ion_trans_2"/>
    <property type="match status" value="1"/>
</dbReference>
<evidence type="ECO:0000256" key="8">
    <source>
        <dbReference type="SAM" id="Phobius"/>
    </source>
</evidence>
<dbReference type="SUPFAM" id="SSF81324">
    <property type="entry name" value="Voltage-gated potassium channels"/>
    <property type="match status" value="1"/>
</dbReference>
<evidence type="ECO:0000256" key="5">
    <source>
        <dbReference type="ARBA" id="ARBA00023065"/>
    </source>
</evidence>
<keyword evidence="11" id="KW-1185">Reference proteome</keyword>
<evidence type="ECO:0000259" key="9">
    <source>
        <dbReference type="Pfam" id="PF07885"/>
    </source>
</evidence>
<proteinExistence type="predicted"/>
<evidence type="ECO:0000313" key="10">
    <source>
        <dbReference type="EMBL" id="KAI1723612.1"/>
    </source>
</evidence>
<keyword evidence="5" id="KW-0406">Ion transport</keyword>
<dbReference type="AlphaFoldDB" id="A0AAD4NAY4"/>
<dbReference type="InterPro" id="IPR003280">
    <property type="entry name" value="2pore_dom_K_chnl"/>
</dbReference>
<keyword evidence="6 8" id="KW-0472">Membrane</keyword>
<dbReference type="PANTHER" id="PTHR11003:SF273">
    <property type="entry name" value="TWIK FAMILY OF POTASSIUM CHANNELS PROTEIN 9"/>
    <property type="match status" value="1"/>
</dbReference>
<dbReference type="GO" id="GO:0022841">
    <property type="term" value="F:potassium ion leak channel activity"/>
    <property type="evidence" value="ECO:0007669"/>
    <property type="project" value="TreeGrafter"/>
</dbReference>
<evidence type="ECO:0000256" key="3">
    <source>
        <dbReference type="ARBA" id="ARBA00022692"/>
    </source>
</evidence>
<evidence type="ECO:0000256" key="7">
    <source>
        <dbReference type="ARBA" id="ARBA00023303"/>
    </source>
</evidence>
<keyword evidence="7" id="KW-0407">Ion channel</keyword>
<evidence type="ECO:0000313" key="11">
    <source>
        <dbReference type="Proteomes" id="UP001201812"/>
    </source>
</evidence>
<feature type="transmembrane region" description="Helical" evidence="8">
    <location>
        <begin position="151"/>
        <end position="169"/>
    </location>
</feature>
<reference evidence="10" key="1">
    <citation type="submission" date="2022-01" db="EMBL/GenBank/DDBJ databases">
        <title>Genome Sequence Resource for Two Populations of Ditylenchus destructor, the Migratory Endoparasitic Phytonematode.</title>
        <authorList>
            <person name="Zhang H."/>
            <person name="Lin R."/>
            <person name="Xie B."/>
        </authorList>
    </citation>
    <scope>NUCLEOTIDE SEQUENCE</scope>
    <source>
        <strain evidence="10">BazhouSP</strain>
    </source>
</reference>
<dbReference type="GO" id="GO:0015271">
    <property type="term" value="F:outward rectifier potassium channel activity"/>
    <property type="evidence" value="ECO:0007669"/>
    <property type="project" value="TreeGrafter"/>
</dbReference>
<dbReference type="InterPro" id="IPR013099">
    <property type="entry name" value="K_chnl_dom"/>
</dbReference>
<evidence type="ECO:0000256" key="6">
    <source>
        <dbReference type="ARBA" id="ARBA00023136"/>
    </source>
</evidence>
<keyword evidence="2" id="KW-0813">Transport</keyword>
<evidence type="ECO:0000256" key="2">
    <source>
        <dbReference type="ARBA" id="ARBA00022448"/>
    </source>
</evidence>
<sequence>MFFVTTIRKTIIVASPFLLHLFMIVAVGAYTAAGAYIMQWLENQEIYRINAENGHMPRLRERRDFSSVILSGKELAAVAQSVHPCVREAMESLRNVTRCNAEELEKVSIAAIDDCYRNAKISVDNIVTPKDFIEIEQQDSESDQATLQNDWNLPNAIIFAFTVITTIGYGHIAPATTAGRVFCVVFGLIGIPLALLTIADIGMFLNRLAAQFF</sequence>
<keyword evidence="4 8" id="KW-1133">Transmembrane helix</keyword>
<feature type="domain" description="Potassium channel" evidence="9">
    <location>
        <begin position="149"/>
        <end position="205"/>
    </location>
</feature>
<dbReference type="Proteomes" id="UP001201812">
    <property type="component" value="Unassembled WGS sequence"/>
</dbReference>